<dbReference type="InterPro" id="IPR001969">
    <property type="entry name" value="Aspartic_peptidase_AS"/>
</dbReference>
<name>A0A081C2H0_VECG1</name>
<dbReference type="EMBL" id="DF820468">
    <property type="protein sequence ID" value="GAK58775.1"/>
    <property type="molecule type" value="Genomic_DNA"/>
</dbReference>
<dbReference type="PROSITE" id="PS00141">
    <property type="entry name" value="ASP_PROTEASE"/>
    <property type="match status" value="1"/>
</dbReference>
<organism evidence="1">
    <name type="scientific">Vecturithrix granuli</name>
    <dbReference type="NCBI Taxonomy" id="1499967"/>
    <lineage>
        <taxon>Bacteria</taxon>
        <taxon>Candidatus Moduliflexota</taxon>
        <taxon>Candidatus Vecturitrichia</taxon>
        <taxon>Candidatus Vecturitrichales</taxon>
        <taxon>Candidatus Vecturitrichaceae</taxon>
        <taxon>Candidatus Vecturithrix</taxon>
    </lineage>
</organism>
<dbReference type="eggNOG" id="ENOG502ZCE2">
    <property type="taxonomic scope" value="Bacteria"/>
</dbReference>
<accession>A0A081C2H0</accession>
<dbReference type="GO" id="GO:0006508">
    <property type="term" value="P:proteolysis"/>
    <property type="evidence" value="ECO:0007669"/>
    <property type="project" value="InterPro"/>
</dbReference>
<keyword evidence="2" id="KW-1185">Reference proteome</keyword>
<evidence type="ECO:0000313" key="2">
    <source>
        <dbReference type="Proteomes" id="UP000030661"/>
    </source>
</evidence>
<dbReference type="Gene3D" id="2.40.70.10">
    <property type="entry name" value="Acid Proteases"/>
    <property type="match status" value="1"/>
</dbReference>
<proteinExistence type="predicted"/>
<dbReference type="InterPro" id="IPR021109">
    <property type="entry name" value="Peptidase_aspartic_dom_sf"/>
</dbReference>
<evidence type="ECO:0000313" key="1">
    <source>
        <dbReference type="EMBL" id="GAK58775.1"/>
    </source>
</evidence>
<reference evidence="1" key="1">
    <citation type="journal article" date="2015" name="PeerJ">
        <title>First genomic representation of candidate bacterial phylum KSB3 points to enhanced environmental sensing as a trigger of wastewater bulking.</title>
        <authorList>
            <person name="Sekiguchi Y."/>
            <person name="Ohashi A."/>
            <person name="Parks D.H."/>
            <person name="Yamauchi T."/>
            <person name="Tyson G.W."/>
            <person name="Hugenholtz P."/>
        </authorList>
    </citation>
    <scope>NUCLEOTIDE SEQUENCE [LARGE SCALE GENOMIC DNA]</scope>
</reference>
<sequence length="139" mass="15553">MQTNTRRFPFTDPRPGSIKLPFLPMLLTYQGRSVSVSGLLDTGATVNVLPYDLGIQLGAVWDRLPAPVRLTGNLGGYEARSLIVSATVEPFAPVKLVFAWTQHRHVPVILGQMNFFREFDVYFFGSQTIFEIAPKQQPD</sequence>
<protein>
    <recommendedName>
        <fullName evidence="3">Peptidase A2 domain-containing protein</fullName>
    </recommendedName>
</protein>
<evidence type="ECO:0008006" key="3">
    <source>
        <dbReference type="Google" id="ProtNLM"/>
    </source>
</evidence>
<dbReference type="AlphaFoldDB" id="A0A081C2H0"/>
<dbReference type="Proteomes" id="UP000030661">
    <property type="component" value="Unassembled WGS sequence"/>
</dbReference>
<dbReference type="GO" id="GO:0004190">
    <property type="term" value="F:aspartic-type endopeptidase activity"/>
    <property type="evidence" value="ECO:0007669"/>
    <property type="project" value="InterPro"/>
</dbReference>
<dbReference type="HOGENOM" id="CLU_153846_0_0_0"/>
<gene>
    <name evidence="1" type="ORF">U27_05750</name>
</gene>